<dbReference type="InterPro" id="IPR004291">
    <property type="entry name" value="Transposase_IS66_central"/>
</dbReference>
<gene>
    <name evidence="2" type="ORF">SAMN05421752_1222</name>
</gene>
<evidence type="ECO:0000313" key="3">
    <source>
        <dbReference type="Proteomes" id="UP000185936"/>
    </source>
</evidence>
<protein>
    <submittedName>
        <fullName evidence="2">Transposase IS66 family protein</fullName>
    </submittedName>
</protein>
<reference evidence="3" key="1">
    <citation type="submission" date="2017-01" db="EMBL/GenBank/DDBJ databases">
        <authorList>
            <person name="Varghese N."/>
            <person name="Submissions S."/>
        </authorList>
    </citation>
    <scope>NUCLEOTIDE SEQUENCE [LARGE SCALE GENOMIC DNA]</scope>
    <source>
        <strain evidence="3">type strain: HArc-</strain>
    </source>
</reference>
<organism evidence="2 3">
    <name type="scientific">Natronorubrum thiooxidans</name>
    <dbReference type="NCBI Taxonomy" id="308853"/>
    <lineage>
        <taxon>Archaea</taxon>
        <taxon>Methanobacteriati</taxon>
        <taxon>Methanobacteriota</taxon>
        <taxon>Stenosarchaea group</taxon>
        <taxon>Halobacteria</taxon>
        <taxon>Halobacteriales</taxon>
        <taxon>Natrialbaceae</taxon>
        <taxon>Natronorubrum</taxon>
    </lineage>
</organism>
<feature type="domain" description="Transposase IS66 central" evidence="1">
    <location>
        <begin position="6"/>
        <end position="60"/>
    </location>
</feature>
<dbReference type="Proteomes" id="UP000185936">
    <property type="component" value="Unassembled WGS sequence"/>
</dbReference>
<dbReference type="AlphaFoldDB" id="A0A1N7H2R2"/>
<proteinExistence type="predicted"/>
<sequence>MLEDVLGEDFAEDSTLSCDGWSAYPSYHTKLQRCWAHLLREAEYVAERYAEAERLSVELHALHDDLTSFDEKDPSAFAHFCSR</sequence>
<accession>A0A1N7H2R2</accession>
<dbReference type="EMBL" id="FTNR01000022">
    <property type="protein sequence ID" value="SIS19124.1"/>
    <property type="molecule type" value="Genomic_DNA"/>
</dbReference>
<name>A0A1N7H2R2_9EURY</name>
<dbReference type="STRING" id="308853.SAMN05421752_1222"/>
<evidence type="ECO:0000313" key="2">
    <source>
        <dbReference type="EMBL" id="SIS19124.1"/>
    </source>
</evidence>
<evidence type="ECO:0000259" key="1">
    <source>
        <dbReference type="Pfam" id="PF03050"/>
    </source>
</evidence>
<dbReference type="Pfam" id="PF03050">
    <property type="entry name" value="DDE_Tnp_IS66"/>
    <property type="match status" value="1"/>
</dbReference>
<keyword evidence="3" id="KW-1185">Reference proteome</keyword>